<evidence type="ECO:0000256" key="7">
    <source>
        <dbReference type="ARBA" id="ARBA00023179"/>
    </source>
</evidence>
<accession>H3CHY6</accession>
<dbReference type="GO" id="GO:0005923">
    <property type="term" value="C:bicellular tight junction"/>
    <property type="evidence" value="ECO:0007669"/>
    <property type="project" value="TreeGrafter"/>
</dbReference>
<evidence type="ECO:0000256" key="6">
    <source>
        <dbReference type="ARBA" id="ARBA00023175"/>
    </source>
</evidence>
<comment type="subcellular location">
    <subcellularLocation>
        <location evidence="1">Cytoplasm</location>
        <location evidence="1">Myofibril</location>
    </subcellularLocation>
</comment>
<organism evidence="10 11">
    <name type="scientific">Tetraodon nigroviridis</name>
    <name type="common">Spotted green pufferfish</name>
    <name type="synonym">Chelonodon nigroviridis</name>
    <dbReference type="NCBI Taxonomy" id="99883"/>
    <lineage>
        <taxon>Eukaryota</taxon>
        <taxon>Metazoa</taxon>
        <taxon>Chordata</taxon>
        <taxon>Craniata</taxon>
        <taxon>Vertebrata</taxon>
        <taxon>Euteleostomi</taxon>
        <taxon>Actinopterygii</taxon>
        <taxon>Neopterygii</taxon>
        <taxon>Teleostei</taxon>
        <taxon>Neoteleostei</taxon>
        <taxon>Acanthomorphata</taxon>
        <taxon>Eupercaria</taxon>
        <taxon>Tetraodontiformes</taxon>
        <taxon>Tetradontoidea</taxon>
        <taxon>Tetraodontidae</taxon>
        <taxon>Tetraodon</taxon>
    </lineage>
</organism>
<keyword evidence="7" id="KW-0514">Muscle protein</keyword>
<feature type="region of interest" description="Disordered" evidence="8">
    <location>
        <begin position="1"/>
        <end position="34"/>
    </location>
</feature>
<keyword evidence="6" id="KW-0505">Motor protein</keyword>
<dbReference type="HOGENOM" id="CLU_1829881_0_0_1"/>
<keyword evidence="11" id="KW-1185">Reference proteome</keyword>
<evidence type="ECO:0000256" key="3">
    <source>
        <dbReference type="ARBA" id="ARBA00022490"/>
    </source>
</evidence>
<dbReference type="STRING" id="99883.ENSTNIP00000007864"/>
<reference evidence="11" key="1">
    <citation type="journal article" date="2004" name="Nature">
        <title>Genome duplication in the teleost fish Tetraodon nigroviridis reveals the early vertebrate proto-karyotype.</title>
        <authorList>
            <person name="Jaillon O."/>
            <person name="Aury J.-M."/>
            <person name="Brunet F."/>
            <person name="Petit J.-L."/>
            <person name="Stange-Thomann N."/>
            <person name="Mauceli E."/>
            <person name="Bouneau L."/>
            <person name="Fischer C."/>
            <person name="Ozouf-Costaz C."/>
            <person name="Bernot A."/>
            <person name="Nicaud S."/>
            <person name="Jaffe D."/>
            <person name="Fisher S."/>
            <person name="Lutfalla G."/>
            <person name="Dossat C."/>
            <person name="Segurens B."/>
            <person name="Dasilva C."/>
            <person name="Salanoubat M."/>
            <person name="Levy M."/>
            <person name="Boudet N."/>
            <person name="Castellano S."/>
            <person name="Anthouard V."/>
            <person name="Jubin C."/>
            <person name="Castelli V."/>
            <person name="Katinka M."/>
            <person name="Vacherie B."/>
            <person name="Biemont C."/>
            <person name="Skalli Z."/>
            <person name="Cattolico L."/>
            <person name="Poulain J."/>
            <person name="De Berardinis V."/>
            <person name="Cruaud C."/>
            <person name="Duprat S."/>
            <person name="Brottier P."/>
            <person name="Coutanceau J.-P."/>
            <person name="Gouzy J."/>
            <person name="Parra G."/>
            <person name="Lardier G."/>
            <person name="Chapple C."/>
            <person name="McKernan K.J."/>
            <person name="McEwan P."/>
            <person name="Bosak S."/>
            <person name="Kellis M."/>
            <person name="Volff J.-N."/>
            <person name="Guigo R."/>
            <person name="Zody M.C."/>
            <person name="Mesirov J."/>
            <person name="Lindblad-Toh K."/>
            <person name="Birren B."/>
            <person name="Nusbaum C."/>
            <person name="Kahn D."/>
            <person name="Robinson-Rechavi M."/>
            <person name="Laudet V."/>
            <person name="Schachter V."/>
            <person name="Quetier F."/>
            <person name="Saurin W."/>
            <person name="Scarpelli C."/>
            <person name="Wincker P."/>
            <person name="Lander E.S."/>
            <person name="Weissenbach J."/>
            <person name="Roest Crollius H."/>
        </authorList>
    </citation>
    <scope>NUCLEOTIDE SEQUENCE [LARGE SCALE GENOMIC DNA]</scope>
</reference>
<dbReference type="Ensembl" id="ENSTNIT00000008025.1">
    <property type="protein sequence ID" value="ENSTNIP00000007864.1"/>
    <property type="gene ID" value="ENSTNIG00000005188.1"/>
</dbReference>
<name>H3CHY6_TETNG</name>
<dbReference type="Pfam" id="PF01576">
    <property type="entry name" value="Myosin_tail_1"/>
    <property type="match status" value="1"/>
</dbReference>
<protein>
    <recommendedName>
        <fullName evidence="9">Myosin tail domain-containing protein</fullName>
    </recommendedName>
</protein>
<evidence type="ECO:0000256" key="5">
    <source>
        <dbReference type="ARBA" id="ARBA00023123"/>
    </source>
</evidence>
<dbReference type="PANTHER" id="PTHR46349:SF7">
    <property type="entry name" value="MYOSIN TAIL DOMAIN-CONTAINING PROTEIN"/>
    <property type="match status" value="1"/>
</dbReference>
<dbReference type="Proteomes" id="UP000007303">
    <property type="component" value="Unassembled WGS sequence"/>
</dbReference>
<keyword evidence="4" id="KW-0175">Coiled coil</keyword>
<feature type="compositionally biased region" description="Basic and acidic residues" evidence="8">
    <location>
        <begin position="1"/>
        <end position="17"/>
    </location>
</feature>
<dbReference type="PANTHER" id="PTHR46349">
    <property type="entry name" value="CINGULIN-LIKE PROTEIN 1-RELATED"/>
    <property type="match status" value="1"/>
</dbReference>
<evidence type="ECO:0000313" key="10">
    <source>
        <dbReference type="Ensembl" id="ENSTNIP00000007864.1"/>
    </source>
</evidence>
<feature type="region of interest" description="Disordered" evidence="8">
    <location>
        <begin position="80"/>
        <end position="100"/>
    </location>
</feature>
<dbReference type="InterPro" id="IPR002928">
    <property type="entry name" value="Myosin_tail"/>
</dbReference>
<evidence type="ECO:0000259" key="9">
    <source>
        <dbReference type="Pfam" id="PF01576"/>
    </source>
</evidence>
<dbReference type="GO" id="GO:0030016">
    <property type="term" value="C:myofibril"/>
    <property type="evidence" value="ECO:0007669"/>
    <property type="project" value="UniProtKB-SubCell"/>
</dbReference>
<reference evidence="10" key="3">
    <citation type="submission" date="2025-09" db="UniProtKB">
        <authorList>
            <consortium name="Ensembl"/>
        </authorList>
    </citation>
    <scope>IDENTIFICATION</scope>
</reference>
<evidence type="ECO:0000313" key="11">
    <source>
        <dbReference type="Proteomes" id="UP000007303"/>
    </source>
</evidence>
<keyword evidence="3" id="KW-0963">Cytoplasm</keyword>
<proteinExistence type="predicted"/>
<keyword evidence="2" id="KW-0787">Thick filament</keyword>
<dbReference type="InParanoid" id="H3CHY6"/>
<evidence type="ECO:0000256" key="2">
    <source>
        <dbReference type="ARBA" id="ARBA00022433"/>
    </source>
</evidence>
<feature type="compositionally biased region" description="Polar residues" evidence="8">
    <location>
        <begin position="22"/>
        <end position="33"/>
    </location>
</feature>
<dbReference type="GeneTree" id="ENSGT00940000155632"/>
<dbReference type="GO" id="GO:0016459">
    <property type="term" value="C:myosin complex"/>
    <property type="evidence" value="ECO:0007669"/>
    <property type="project" value="UniProtKB-KW"/>
</dbReference>
<evidence type="ECO:0000256" key="1">
    <source>
        <dbReference type="ARBA" id="ARBA00004657"/>
    </source>
</evidence>
<evidence type="ECO:0000256" key="8">
    <source>
        <dbReference type="SAM" id="MobiDB-lite"/>
    </source>
</evidence>
<feature type="domain" description="Myosin tail" evidence="9">
    <location>
        <begin position="1"/>
        <end position="140"/>
    </location>
</feature>
<dbReference type="AlphaFoldDB" id="H3CHY6"/>
<evidence type="ECO:0000256" key="4">
    <source>
        <dbReference type="ARBA" id="ARBA00023054"/>
    </source>
</evidence>
<keyword evidence="5" id="KW-0518">Myosin</keyword>
<reference evidence="10" key="2">
    <citation type="submission" date="2025-08" db="UniProtKB">
        <authorList>
            <consortium name="Ensembl"/>
        </authorList>
    </citation>
    <scope>IDENTIFICATION</scope>
</reference>
<sequence length="141" mass="16313">ELAASERVKRQAQQERDELQDEINSSAAKNTQIAEEKRRLEARIAQLEEELEEEQCNTELINDRLKKSMLQADQMNLELTAERSSSQRGEGLRAQLERQNKDLRQKLNELEMAVKSKYKANIAALEAKIAQLEEQVDLEMM</sequence>
<dbReference type="GO" id="GO:0032982">
    <property type="term" value="C:myosin filament"/>
    <property type="evidence" value="ECO:0007669"/>
    <property type="project" value="UniProtKB-KW"/>
</dbReference>
<dbReference type="OMA" id="LQADQMN"/>